<dbReference type="GO" id="GO:0003676">
    <property type="term" value="F:nucleic acid binding"/>
    <property type="evidence" value="ECO:0007669"/>
    <property type="project" value="InterPro"/>
</dbReference>
<comment type="caution">
    <text evidence="2">The sequence shown here is derived from an EMBL/GenBank/DDBJ whole genome shotgun (WGS) entry which is preliminary data.</text>
</comment>
<organism evidence="2 3">
    <name type="scientific">Stylophora pistillata</name>
    <name type="common">Smooth cauliflower coral</name>
    <dbReference type="NCBI Taxonomy" id="50429"/>
    <lineage>
        <taxon>Eukaryota</taxon>
        <taxon>Metazoa</taxon>
        <taxon>Cnidaria</taxon>
        <taxon>Anthozoa</taxon>
        <taxon>Hexacorallia</taxon>
        <taxon>Scleractinia</taxon>
        <taxon>Astrocoeniina</taxon>
        <taxon>Pocilloporidae</taxon>
        <taxon>Stylophora</taxon>
    </lineage>
</organism>
<gene>
    <name evidence="2" type="ORF">AWC38_SpisGene21430</name>
</gene>
<protein>
    <recommendedName>
        <fullName evidence="1">DEAD/DEAH-box helicase domain-containing protein</fullName>
    </recommendedName>
</protein>
<dbReference type="AlphaFoldDB" id="A0A2B4RC92"/>
<dbReference type="Proteomes" id="UP000225706">
    <property type="component" value="Unassembled WGS sequence"/>
</dbReference>
<dbReference type="InterPro" id="IPR019734">
    <property type="entry name" value="TPR_rpt"/>
</dbReference>
<dbReference type="SUPFAM" id="SSF52540">
    <property type="entry name" value="P-loop containing nucleoside triphosphate hydrolases"/>
    <property type="match status" value="2"/>
</dbReference>
<reference evidence="3" key="1">
    <citation type="journal article" date="2017" name="bioRxiv">
        <title>Comparative analysis of the genomes of Stylophora pistillata and Acropora digitifera provides evidence for extensive differences between species of corals.</title>
        <authorList>
            <person name="Voolstra C.R."/>
            <person name="Li Y."/>
            <person name="Liew Y.J."/>
            <person name="Baumgarten S."/>
            <person name="Zoccola D."/>
            <person name="Flot J.-F."/>
            <person name="Tambutte S."/>
            <person name="Allemand D."/>
            <person name="Aranda M."/>
        </authorList>
    </citation>
    <scope>NUCLEOTIDE SEQUENCE [LARGE SCALE GENOMIC DNA]</scope>
</reference>
<dbReference type="SUPFAM" id="SSF48452">
    <property type="entry name" value="TPR-like"/>
    <property type="match status" value="1"/>
</dbReference>
<dbReference type="InterPro" id="IPR011990">
    <property type="entry name" value="TPR-like_helical_dom_sf"/>
</dbReference>
<name>A0A2B4RC92_STYPI</name>
<dbReference type="OrthoDB" id="5978325at2759"/>
<dbReference type="EMBL" id="LSMT01000784">
    <property type="protein sequence ID" value="PFX14413.1"/>
    <property type="molecule type" value="Genomic_DNA"/>
</dbReference>
<proteinExistence type="predicted"/>
<dbReference type="Gene3D" id="1.25.40.10">
    <property type="entry name" value="Tetratricopeptide repeat domain"/>
    <property type="match status" value="2"/>
</dbReference>
<evidence type="ECO:0000259" key="1">
    <source>
        <dbReference type="Pfam" id="PF00270"/>
    </source>
</evidence>
<dbReference type="GO" id="GO:0005524">
    <property type="term" value="F:ATP binding"/>
    <property type="evidence" value="ECO:0007669"/>
    <property type="project" value="InterPro"/>
</dbReference>
<evidence type="ECO:0000313" key="3">
    <source>
        <dbReference type="Proteomes" id="UP000225706"/>
    </source>
</evidence>
<feature type="domain" description="DEAD/DEAH-box helicase" evidence="1">
    <location>
        <begin position="791"/>
        <end position="860"/>
    </location>
</feature>
<dbReference type="InterPro" id="IPR027417">
    <property type="entry name" value="P-loop_NTPase"/>
</dbReference>
<evidence type="ECO:0000313" key="2">
    <source>
        <dbReference type="EMBL" id="PFX14413.1"/>
    </source>
</evidence>
<dbReference type="PANTHER" id="PTHR47691:SF3">
    <property type="entry name" value="HTH-TYPE TRANSCRIPTIONAL REGULATOR RV0890C-RELATED"/>
    <property type="match status" value="1"/>
</dbReference>
<dbReference type="SMART" id="SM00028">
    <property type="entry name" value="TPR"/>
    <property type="match status" value="4"/>
</dbReference>
<sequence length="962" mass="109409">MEALKNNPIDHDTQQRLKEQAGIWKEMQEREKIDTTIFSPDSCLPDKISEESIFGRDQEIKQVRDMVQSGVPVVLITGGPGFGKTTVAKRVAHELAKLEKERTVLFCSLLTKTNFNEVAVEMINSCGTISTQVPENPGQWLKDWSKGVQNIVTFVLDNADGVLESNDRASFISILSDVRRISRQRITSPKNLCGRVPLALCIVGSLLSDYSEETLIESLEKEPLAVLEDDEKSVEKAIKTSFDLLKKPEQEVFVLISLFQGPFDLDAVQAVMKAECSISGSLPISILRSLRNRSLVEKPYSRRYQMHPLIQSYAKKIGQDKRDHLLAMGKTLACIHFMLRLARNADIYWSKNTCKDSLVSFQQDSYNFEYFLQIYAQGREEQDPEIVNGCEPFLDSFPQKWMYLERCLLPQSYTNILERLLKTFHSCIQPVHTVDLLCLLGHEYRKKGKEERYKEVMDEAEKIILENAAVFQTYPLSEVYFHNSYARFFSDKKDPSKNEKREEETEMALKVSYERLGKMHPETAATLYLSGIIAKRSKKPEKSEQQLRKALIIFQDCLGTHFMTAETLKAIADSYFYLEGKTGQYSDKSLEYYQKAVEMLEELGAGGSKEVILTLKNFGMCHMKRHHFKGAMDLLTKAQQVANREIEGIHRWKVWIKTALAILHDKMGKQDRAIQEMQEGLSMSKALNLTIDWMGDKNGILDFIERHPKEFPKTNFPIEWAMKMNSPTDIGKLALDEEGINQKIKEKVVIVLVFSSGRDKKIKMAERRDTVLREACDHLSNNLKFTLQLKPEQRNAVDYLLKRDDVLAVLPTGYGKSLIFQLFAVAVSIEGEERQTVLVICALKSITEDQIAEAGSIGISAASTEDISEDELRAAKFRLSAAKFRTDGYHLRKYKSYPDDHSVPVPKSAKLDRNKRSATRCNTAISIPQSFASTELAAVPTESSASHNEETIVQEKEAIMVR</sequence>
<accession>A0A2B4RC92</accession>
<dbReference type="Pfam" id="PF00270">
    <property type="entry name" value="DEAD"/>
    <property type="match status" value="1"/>
</dbReference>
<dbReference type="CDD" id="cd00009">
    <property type="entry name" value="AAA"/>
    <property type="match status" value="1"/>
</dbReference>
<dbReference type="InterPro" id="IPR011545">
    <property type="entry name" value="DEAD/DEAH_box_helicase_dom"/>
</dbReference>
<dbReference type="Gene3D" id="3.40.50.300">
    <property type="entry name" value="P-loop containing nucleotide triphosphate hydrolases"/>
    <property type="match status" value="2"/>
</dbReference>
<dbReference type="PANTHER" id="PTHR47691">
    <property type="entry name" value="REGULATOR-RELATED"/>
    <property type="match status" value="1"/>
</dbReference>
<keyword evidence="3" id="KW-1185">Reference proteome</keyword>